<name>A0A9J6GCW5_HAELO</name>
<protein>
    <submittedName>
        <fullName evidence="1">Uncharacterized protein</fullName>
    </submittedName>
</protein>
<dbReference type="VEuPathDB" id="VectorBase:HLOH_053629"/>
<dbReference type="AlphaFoldDB" id="A0A9J6GCW5"/>
<comment type="caution">
    <text evidence="1">The sequence shown here is derived from an EMBL/GenBank/DDBJ whole genome shotgun (WGS) entry which is preliminary data.</text>
</comment>
<evidence type="ECO:0000313" key="2">
    <source>
        <dbReference type="Proteomes" id="UP000821853"/>
    </source>
</evidence>
<organism evidence="1 2">
    <name type="scientific">Haemaphysalis longicornis</name>
    <name type="common">Bush tick</name>
    <dbReference type="NCBI Taxonomy" id="44386"/>
    <lineage>
        <taxon>Eukaryota</taxon>
        <taxon>Metazoa</taxon>
        <taxon>Ecdysozoa</taxon>
        <taxon>Arthropoda</taxon>
        <taxon>Chelicerata</taxon>
        <taxon>Arachnida</taxon>
        <taxon>Acari</taxon>
        <taxon>Parasitiformes</taxon>
        <taxon>Ixodida</taxon>
        <taxon>Ixodoidea</taxon>
        <taxon>Ixodidae</taxon>
        <taxon>Haemaphysalinae</taxon>
        <taxon>Haemaphysalis</taxon>
    </lineage>
</organism>
<reference evidence="1 2" key="1">
    <citation type="journal article" date="2020" name="Cell">
        <title>Large-Scale Comparative Analyses of Tick Genomes Elucidate Their Genetic Diversity and Vector Capacities.</title>
        <authorList>
            <consortium name="Tick Genome and Microbiome Consortium (TIGMIC)"/>
            <person name="Jia N."/>
            <person name="Wang J."/>
            <person name="Shi W."/>
            <person name="Du L."/>
            <person name="Sun Y."/>
            <person name="Zhan W."/>
            <person name="Jiang J.F."/>
            <person name="Wang Q."/>
            <person name="Zhang B."/>
            <person name="Ji P."/>
            <person name="Bell-Sakyi L."/>
            <person name="Cui X.M."/>
            <person name="Yuan T.T."/>
            <person name="Jiang B.G."/>
            <person name="Yang W.F."/>
            <person name="Lam T.T."/>
            <person name="Chang Q.C."/>
            <person name="Ding S.J."/>
            <person name="Wang X.J."/>
            <person name="Zhu J.G."/>
            <person name="Ruan X.D."/>
            <person name="Zhao L."/>
            <person name="Wei J.T."/>
            <person name="Ye R.Z."/>
            <person name="Que T.C."/>
            <person name="Du C.H."/>
            <person name="Zhou Y.H."/>
            <person name="Cheng J.X."/>
            <person name="Dai P.F."/>
            <person name="Guo W.B."/>
            <person name="Han X.H."/>
            <person name="Huang E.J."/>
            <person name="Li L.F."/>
            <person name="Wei W."/>
            <person name="Gao Y.C."/>
            <person name="Liu J.Z."/>
            <person name="Shao H.Z."/>
            <person name="Wang X."/>
            <person name="Wang C.C."/>
            <person name="Yang T.C."/>
            <person name="Huo Q.B."/>
            <person name="Li W."/>
            <person name="Chen H.Y."/>
            <person name="Chen S.E."/>
            <person name="Zhou L.G."/>
            <person name="Ni X.B."/>
            <person name="Tian J.H."/>
            <person name="Sheng Y."/>
            <person name="Liu T."/>
            <person name="Pan Y.S."/>
            <person name="Xia L.Y."/>
            <person name="Li J."/>
            <person name="Zhao F."/>
            <person name="Cao W.C."/>
        </authorList>
    </citation>
    <scope>NUCLEOTIDE SEQUENCE [LARGE SCALE GENOMIC DNA]</scope>
    <source>
        <strain evidence="1">HaeL-2018</strain>
    </source>
</reference>
<dbReference type="Proteomes" id="UP000821853">
    <property type="component" value="Unassembled WGS sequence"/>
</dbReference>
<evidence type="ECO:0000313" key="1">
    <source>
        <dbReference type="EMBL" id="KAH9376302.1"/>
    </source>
</evidence>
<sequence>MAKLPALLPVAAARNLSTLMTLSFGGAAPVHCQLKLSSKPALTALSSFYVREGWKSVAKSAVLASTRKKLRGLTAHDGWSGDPSRKMSQVLWGINLHIAHMVPAY</sequence>
<proteinExistence type="predicted"/>
<keyword evidence="2" id="KW-1185">Reference proteome</keyword>
<dbReference type="EMBL" id="JABSTR010000008">
    <property type="protein sequence ID" value="KAH9376302.1"/>
    <property type="molecule type" value="Genomic_DNA"/>
</dbReference>
<accession>A0A9J6GCW5</accession>
<gene>
    <name evidence="1" type="ORF">HPB48_021944</name>
</gene>